<feature type="transmembrane region" description="Helical" evidence="2">
    <location>
        <begin position="31"/>
        <end position="53"/>
    </location>
</feature>
<keyword evidence="2" id="KW-0812">Transmembrane</keyword>
<reference evidence="3" key="1">
    <citation type="submission" date="2022-06" db="EMBL/GenBank/DDBJ databases">
        <title>New cyanobacteria of genus Symplocastrum in benthos of Lake Baikal.</title>
        <authorList>
            <person name="Sorokovikova E."/>
            <person name="Tikhonova I."/>
            <person name="Krasnopeev A."/>
            <person name="Evseev P."/>
            <person name="Gladkikh A."/>
            <person name="Belykh O."/>
        </authorList>
    </citation>
    <scope>NUCLEOTIDE SEQUENCE</scope>
    <source>
        <strain evidence="3">BBK-W-15</strain>
    </source>
</reference>
<gene>
    <name evidence="3" type="ORF">NJ959_10910</name>
</gene>
<dbReference type="RefSeq" id="WP_254011754.1">
    <property type="nucleotide sequence ID" value="NZ_JAMZMM010000085.1"/>
</dbReference>
<accession>A0AAE3GQN9</accession>
<keyword evidence="2" id="KW-1133">Transmembrane helix</keyword>
<evidence type="ECO:0008006" key="5">
    <source>
        <dbReference type="Google" id="ProtNLM"/>
    </source>
</evidence>
<evidence type="ECO:0000313" key="3">
    <source>
        <dbReference type="EMBL" id="MCP2728965.1"/>
    </source>
</evidence>
<name>A0AAE3GQN9_9CYAN</name>
<evidence type="ECO:0000313" key="4">
    <source>
        <dbReference type="Proteomes" id="UP001204953"/>
    </source>
</evidence>
<comment type="caution">
    <text evidence="3">The sequence shown here is derived from an EMBL/GenBank/DDBJ whole genome shotgun (WGS) entry which is preliminary data.</text>
</comment>
<sequence>MSIFPKLNSAPSEVSTKNKSRNTSSKKYSRFNWGFIAAALIPTLSVGLFNIIVDPYDVFDTPNFLGINHSKPEKDNTDRLFKALDIIRIKPVTIFLGSSRTKQGLNPSHPALSSNQPAYNLALNGPNNYEIFRYLEHAIANQKDIKEVIFGVDFFMFNSSLKNQPSFSEDRLEKNHLTINDAITSTFSWDAYSKSIETIKASLKDPNKNDDYGKNGFMPNRNLEKGQNEWRFSSGITLYFSLHSDYKFSNQYLSDFKRIVDLCQEHGITLKVFISPSHAIDLEAIRATGRWEVFEQWQREIVKITPVWDFSGYNSITTEPISNSMKNYADNSHYTKPIGDLILNRILSYKAETVPQDFGILLTPDNIESHIEQLRNDRELWTKNNPDKVKLVEDLKREYDSKRASNIKK</sequence>
<keyword evidence="4" id="KW-1185">Reference proteome</keyword>
<feature type="region of interest" description="Disordered" evidence="1">
    <location>
        <begin position="1"/>
        <end position="25"/>
    </location>
</feature>
<evidence type="ECO:0000256" key="2">
    <source>
        <dbReference type="SAM" id="Phobius"/>
    </source>
</evidence>
<evidence type="ECO:0000256" key="1">
    <source>
        <dbReference type="SAM" id="MobiDB-lite"/>
    </source>
</evidence>
<keyword evidence="2" id="KW-0472">Membrane</keyword>
<feature type="compositionally biased region" description="Low complexity" evidence="1">
    <location>
        <begin position="15"/>
        <end position="25"/>
    </location>
</feature>
<proteinExistence type="predicted"/>
<dbReference type="AlphaFoldDB" id="A0AAE3GQN9"/>
<protein>
    <recommendedName>
        <fullName evidence="5">DUF1574 domain-containing protein</fullName>
    </recommendedName>
</protein>
<organism evidence="3 4">
    <name type="scientific">Limnofasciculus baicalensis BBK-W-15</name>
    <dbReference type="NCBI Taxonomy" id="2699891"/>
    <lineage>
        <taxon>Bacteria</taxon>
        <taxon>Bacillati</taxon>
        <taxon>Cyanobacteriota</taxon>
        <taxon>Cyanophyceae</taxon>
        <taxon>Coleofasciculales</taxon>
        <taxon>Coleofasciculaceae</taxon>
        <taxon>Limnofasciculus</taxon>
        <taxon>Limnofasciculus baicalensis</taxon>
    </lineage>
</organism>
<dbReference type="Proteomes" id="UP001204953">
    <property type="component" value="Unassembled WGS sequence"/>
</dbReference>
<dbReference type="EMBL" id="JAMZMM010000085">
    <property type="protein sequence ID" value="MCP2728965.1"/>
    <property type="molecule type" value="Genomic_DNA"/>
</dbReference>